<dbReference type="InterPro" id="IPR005119">
    <property type="entry name" value="LysR_subst-bd"/>
</dbReference>
<dbReference type="Gene3D" id="1.10.10.10">
    <property type="entry name" value="Winged helix-like DNA-binding domain superfamily/Winged helix DNA-binding domain"/>
    <property type="match status" value="1"/>
</dbReference>
<protein>
    <submittedName>
        <fullName evidence="6">LysR family transcriptional regulator</fullName>
    </submittedName>
</protein>
<dbReference type="GO" id="GO:0003700">
    <property type="term" value="F:DNA-binding transcription factor activity"/>
    <property type="evidence" value="ECO:0007669"/>
    <property type="project" value="InterPro"/>
</dbReference>
<evidence type="ECO:0000313" key="6">
    <source>
        <dbReference type="EMBL" id="TQV66985.1"/>
    </source>
</evidence>
<comment type="caution">
    <text evidence="6">The sequence shown here is derived from an EMBL/GenBank/DDBJ whole genome shotgun (WGS) entry which is preliminary data.</text>
</comment>
<keyword evidence="2" id="KW-0805">Transcription regulation</keyword>
<evidence type="ECO:0000256" key="1">
    <source>
        <dbReference type="ARBA" id="ARBA00009437"/>
    </source>
</evidence>
<dbReference type="InterPro" id="IPR000847">
    <property type="entry name" value="LysR_HTH_N"/>
</dbReference>
<evidence type="ECO:0000256" key="4">
    <source>
        <dbReference type="ARBA" id="ARBA00023163"/>
    </source>
</evidence>
<evidence type="ECO:0000259" key="5">
    <source>
        <dbReference type="PROSITE" id="PS50931"/>
    </source>
</evidence>
<accession>A0A545SPS6</accession>
<dbReference type="InterPro" id="IPR036388">
    <property type="entry name" value="WH-like_DNA-bd_sf"/>
</dbReference>
<dbReference type="Pfam" id="PF00126">
    <property type="entry name" value="HTH_1"/>
    <property type="match status" value="1"/>
</dbReference>
<dbReference type="InterPro" id="IPR036390">
    <property type="entry name" value="WH_DNA-bd_sf"/>
</dbReference>
<name>A0A545SPS6_9GAMM</name>
<dbReference type="Gene3D" id="3.40.190.290">
    <property type="match status" value="1"/>
</dbReference>
<dbReference type="Proteomes" id="UP000319732">
    <property type="component" value="Unassembled WGS sequence"/>
</dbReference>
<evidence type="ECO:0000313" key="7">
    <source>
        <dbReference type="Proteomes" id="UP000319732"/>
    </source>
</evidence>
<sequence>MTARLTLDALEVLDAIDREGSFAAAAAALYRVPSAVTYTVRKLEQDLDVTLFRREGRRSVLTPAGRVLLEQGRDLLAAAERLVETTRQVGSGWESCLTIAVDSILPTAVIYPQIQAFYDLKPDIEISLYEEVLGGSWEAVIEERADLALAAPEPPANTRGLRYREIMQVEWAFVVPRRHPLIALGRPLEPADLQAYRAVVVRDSSRRLPPLTRRVFDRQAVLRVPTVQQKIDAQVQGLGVGFLPLHRIERQLRVGDLVALPLAQPTTASPLHLVWKANNKGKALGWFVERLSVAALGR</sequence>
<comment type="similarity">
    <text evidence="1">Belongs to the LysR transcriptional regulatory family.</text>
</comment>
<proteinExistence type="inferred from homology"/>
<feature type="domain" description="HTH lysR-type" evidence="5">
    <location>
        <begin position="5"/>
        <end position="62"/>
    </location>
</feature>
<dbReference type="GO" id="GO:0000976">
    <property type="term" value="F:transcription cis-regulatory region binding"/>
    <property type="evidence" value="ECO:0007669"/>
    <property type="project" value="TreeGrafter"/>
</dbReference>
<dbReference type="EMBL" id="VHSG01000037">
    <property type="protein sequence ID" value="TQV66985.1"/>
    <property type="molecule type" value="Genomic_DNA"/>
</dbReference>
<evidence type="ECO:0000256" key="2">
    <source>
        <dbReference type="ARBA" id="ARBA00023015"/>
    </source>
</evidence>
<reference evidence="6 7" key="1">
    <citation type="submission" date="2019-06" db="EMBL/GenBank/DDBJ databases">
        <title>Whole genome sequence for Cellvibrionaceae sp. R142.</title>
        <authorList>
            <person name="Wang G."/>
        </authorList>
    </citation>
    <scope>NUCLEOTIDE SEQUENCE [LARGE SCALE GENOMIC DNA]</scope>
    <source>
        <strain evidence="6 7">R142</strain>
    </source>
</reference>
<dbReference type="OrthoDB" id="196624at2"/>
<dbReference type="SUPFAM" id="SSF53850">
    <property type="entry name" value="Periplasmic binding protein-like II"/>
    <property type="match status" value="1"/>
</dbReference>
<dbReference type="RefSeq" id="WP_142929934.1">
    <property type="nucleotide sequence ID" value="NZ_ML660113.1"/>
</dbReference>
<dbReference type="PANTHER" id="PTHR30126:SF4">
    <property type="entry name" value="LYSR FAMILY TRANSCRIPTIONAL REGULATOR"/>
    <property type="match status" value="1"/>
</dbReference>
<dbReference type="PROSITE" id="PS50931">
    <property type="entry name" value="HTH_LYSR"/>
    <property type="match status" value="1"/>
</dbReference>
<dbReference type="SUPFAM" id="SSF46785">
    <property type="entry name" value="Winged helix' DNA-binding domain"/>
    <property type="match status" value="1"/>
</dbReference>
<keyword evidence="7" id="KW-1185">Reference proteome</keyword>
<dbReference type="AlphaFoldDB" id="A0A545SPS6"/>
<organism evidence="6 7">
    <name type="scientific">Exilibacterium tricleocarpae</name>
    <dbReference type="NCBI Taxonomy" id="2591008"/>
    <lineage>
        <taxon>Bacteria</taxon>
        <taxon>Pseudomonadati</taxon>
        <taxon>Pseudomonadota</taxon>
        <taxon>Gammaproteobacteria</taxon>
        <taxon>Cellvibrionales</taxon>
        <taxon>Cellvibrionaceae</taxon>
        <taxon>Exilibacterium</taxon>
    </lineage>
</organism>
<dbReference type="PANTHER" id="PTHR30126">
    <property type="entry name" value="HTH-TYPE TRANSCRIPTIONAL REGULATOR"/>
    <property type="match status" value="1"/>
</dbReference>
<keyword evidence="3" id="KW-0238">DNA-binding</keyword>
<evidence type="ECO:0000256" key="3">
    <source>
        <dbReference type="ARBA" id="ARBA00023125"/>
    </source>
</evidence>
<gene>
    <name evidence="6" type="ORF">FKG94_26315</name>
</gene>
<keyword evidence="4" id="KW-0804">Transcription</keyword>
<dbReference type="Pfam" id="PF03466">
    <property type="entry name" value="LysR_substrate"/>
    <property type="match status" value="1"/>
</dbReference>